<keyword evidence="2 5" id="KW-0238">DNA-binding</keyword>
<dbReference type="STRING" id="112413.SAMN05421854_10662"/>
<dbReference type="Gene3D" id="1.20.120.530">
    <property type="entry name" value="GntR ligand-binding domain-like"/>
    <property type="match status" value="1"/>
</dbReference>
<dbReference type="PROSITE" id="PS50949">
    <property type="entry name" value="HTH_GNTR"/>
    <property type="match status" value="1"/>
</dbReference>
<keyword evidence="1" id="KW-0805">Transcription regulation</keyword>
<gene>
    <name evidence="5" type="ORF">SAMN05421854_10662</name>
</gene>
<name>A0A1I5RUQ7_9PSEU</name>
<dbReference type="EMBL" id="FOWC01000006">
    <property type="protein sequence ID" value="SFP61696.1"/>
    <property type="molecule type" value="Genomic_DNA"/>
</dbReference>
<dbReference type="SMART" id="SM00345">
    <property type="entry name" value="HTH_GNTR"/>
    <property type="match status" value="1"/>
</dbReference>
<evidence type="ECO:0000313" key="5">
    <source>
        <dbReference type="EMBL" id="SFP61696.1"/>
    </source>
</evidence>
<dbReference type="InterPro" id="IPR000524">
    <property type="entry name" value="Tscrpt_reg_HTH_GntR"/>
</dbReference>
<dbReference type="Pfam" id="PF00392">
    <property type="entry name" value="GntR"/>
    <property type="match status" value="1"/>
</dbReference>
<dbReference type="PANTHER" id="PTHR43537">
    <property type="entry name" value="TRANSCRIPTIONAL REGULATOR, GNTR FAMILY"/>
    <property type="match status" value="1"/>
</dbReference>
<dbReference type="GO" id="GO:0003700">
    <property type="term" value="F:DNA-binding transcription factor activity"/>
    <property type="evidence" value="ECO:0007669"/>
    <property type="project" value="InterPro"/>
</dbReference>
<dbReference type="SUPFAM" id="SSF46785">
    <property type="entry name" value="Winged helix' DNA-binding domain"/>
    <property type="match status" value="1"/>
</dbReference>
<dbReference type="InterPro" id="IPR008920">
    <property type="entry name" value="TF_FadR/GntR_C"/>
</dbReference>
<dbReference type="PRINTS" id="PR00035">
    <property type="entry name" value="HTHGNTR"/>
</dbReference>
<sequence>MRRQLNERVLANGLPFFRREDVAAAVREVVLRPLQTGRTVRRGPGIEDEMVCIGQRVQVDQAREDERFAEADVQAGRSGVLRANVGGDVVLPGDLAVLQQGVPPVLMGRHTAGTPASAHRGPSARCVAVYQTAEPGGQTLPGAGLSGNLGGDSPILSVTAAGGGRMEPGFASESGRVAERLRNEILDGTRAPGSKLVERDLAAETGVSRVPVRDALRALGNEGLVTPRPRSWSVVREFTASDVADLNEVRTAFEGLTFRLAAQRRTREGLARLREVLDTELRAARAGDAVSARRAAADFHEVVTSLSANELLGELERTLRSRMRWLLGQHDDLEAMAAEHELLYEAIVDRDVERVERLVLAHLATGTSEAARRHPAGEASTG</sequence>
<organism evidence="5 6">
    <name type="scientific">Amycolatopsis rubida</name>
    <dbReference type="NCBI Taxonomy" id="112413"/>
    <lineage>
        <taxon>Bacteria</taxon>
        <taxon>Bacillati</taxon>
        <taxon>Actinomycetota</taxon>
        <taxon>Actinomycetes</taxon>
        <taxon>Pseudonocardiales</taxon>
        <taxon>Pseudonocardiaceae</taxon>
        <taxon>Amycolatopsis</taxon>
    </lineage>
</organism>
<dbReference type="Proteomes" id="UP000199137">
    <property type="component" value="Unassembled WGS sequence"/>
</dbReference>
<dbReference type="Pfam" id="PF07729">
    <property type="entry name" value="FCD"/>
    <property type="match status" value="1"/>
</dbReference>
<feature type="domain" description="HTH gntR-type" evidence="4">
    <location>
        <begin position="171"/>
        <end position="238"/>
    </location>
</feature>
<dbReference type="PANTHER" id="PTHR43537:SF45">
    <property type="entry name" value="GNTR FAMILY REGULATORY PROTEIN"/>
    <property type="match status" value="1"/>
</dbReference>
<dbReference type="RefSeq" id="WP_244287248.1">
    <property type="nucleotide sequence ID" value="NZ_FOWC01000006.1"/>
</dbReference>
<reference evidence="5 6" key="1">
    <citation type="submission" date="2016-10" db="EMBL/GenBank/DDBJ databases">
        <authorList>
            <person name="de Groot N.N."/>
        </authorList>
    </citation>
    <scope>NUCLEOTIDE SEQUENCE [LARGE SCALE GENOMIC DNA]</scope>
    <source>
        <strain evidence="5 6">DSM 44637</strain>
    </source>
</reference>
<dbReference type="SMART" id="SM00895">
    <property type="entry name" value="FCD"/>
    <property type="match status" value="1"/>
</dbReference>
<dbReference type="InterPro" id="IPR011711">
    <property type="entry name" value="GntR_C"/>
</dbReference>
<evidence type="ECO:0000256" key="2">
    <source>
        <dbReference type="ARBA" id="ARBA00023125"/>
    </source>
</evidence>
<dbReference type="InterPro" id="IPR036390">
    <property type="entry name" value="WH_DNA-bd_sf"/>
</dbReference>
<keyword evidence="3" id="KW-0804">Transcription</keyword>
<accession>A0A1I5RUQ7</accession>
<dbReference type="InterPro" id="IPR036388">
    <property type="entry name" value="WH-like_DNA-bd_sf"/>
</dbReference>
<dbReference type="SUPFAM" id="SSF48008">
    <property type="entry name" value="GntR ligand-binding domain-like"/>
    <property type="match status" value="1"/>
</dbReference>
<dbReference type="CDD" id="cd07377">
    <property type="entry name" value="WHTH_GntR"/>
    <property type="match status" value="1"/>
</dbReference>
<evidence type="ECO:0000313" key="6">
    <source>
        <dbReference type="Proteomes" id="UP000199137"/>
    </source>
</evidence>
<protein>
    <submittedName>
        <fullName evidence="5">DNA-binding transcriptional regulator, GntR family</fullName>
    </submittedName>
</protein>
<dbReference type="Gene3D" id="1.10.10.10">
    <property type="entry name" value="Winged helix-like DNA-binding domain superfamily/Winged helix DNA-binding domain"/>
    <property type="match status" value="1"/>
</dbReference>
<evidence type="ECO:0000259" key="4">
    <source>
        <dbReference type="PROSITE" id="PS50949"/>
    </source>
</evidence>
<evidence type="ECO:0000256" key="1">
    <source>
        <dbReference type="ARBA" id="ARBA00023015"/>
    </source>
</evidence>
<dbReference type="GO" id="GO:0003677">
    <property type="term" value="F:DNA binding"/>
    <property type="evidence" value="ECO:0007669"/>
    <property type="project" value="UniProtKB-KW"/>
</dbReference>
<evidence type="ECO:0000256" key="3">
    <source>
        <dbReference type="ARBA" id="ARBA00023163"/>
    </source>
</evidence>
<dbReference type="AlphaFoldDB" id="A0A1I5RUQ7"/>
<proteinExistence type="predicted"/>